<dbReference type="GO" id="GO:0000978">
    <property type="term" value="F:RNA polymerase II cis-regulatory region sequence-specific DNA binding"/>
    <property type="evidence" value="ECO:0007669"/>
    <property type="project" value="TreeGrafter"/>
</dbReference>
<dbReference type="PROSITE" id="PS00028">
    <property type="entry name" value="ZINC_FINGER_C2H2_1"/>
    <property type="match status" value="2"/>
</dbReference>
<keyword evidence="6" id="KW-0238">DNA-binding</keyword>
<accession>A0A9J6FYB7</accession>
<dbReference type="OrthoDB" id="7491548at2759"/>
<dbReference type="GO" id="GO:0008270">
    <property type="term" value="F:zinc ion binding"/>
    <property type="evidence" value="ECO:0007669"/>
    <property type="project" value="UniProtKB-KW"/>
</dbReference>
<comment type="subcellular location">
    <subcellularLocation>
        <location evidence="1">Nucleus</location>
    </subcellularLocation>
</comment>
<evidence type="ECO:0000256" key="3">
    <source>
        <dbReference type="ARBA" id="ARBA00022737"/>
    </source>
</evidence>
<evidence type="ECO:0000256" key="2">
    <source>
        <dbReference type="ARBA" id="ARBA00022723"/>
    </source>
</evidence>
<organism evidence="11 12">
    <name type="scientific">Haemaphysalis longicornis</name>
    <name type="common">Bush tick</name>
    <dbReference type="NCBI Taxonomy" id="44386"/>
    <lineage>
        <taxon>Eukaryota</taxon>
        <taxon>Metazoa</taxon>
        <taxon>Ecdysozoa</taxon>
        <taxon>Arthropoda</taxon>
        <taxon>Chelicerata</taxon>
        <taxon>Arachnida</taxon>
        <taxon>Acari</taxon>
        <taxon>Parasitiformes</taxon>
        <taxon>Ixodida</taxon>
        <taxon>Ixodoidea</taxon>
        <taxon>Ixodidae</taxon>
        <taxon>Haemaphysalinae</taxon>
        <taxon>Haemaphysalis</taxon>
    </lineage>
</organism>
<dbReference type="SUPFAM" id="SSF57667">
    <property type="entry name" value="beta-beta-alpha zinc fingers"/>
    <property type="match status" value="2"/>
</dbReference>
<dbReference type="AlphaFoldDB" id="A0A9J6FYB7"/>
<keyword evidence="12" id="KW-1185">Reference proteome</keyword>
<feature type="domain" description="C2H2-type" evidence="10">
    <location>
        <begin position="115"/>
        <end position="144"/>
    </location>
</feature>
<dbReference type="GO" id="GO:0000981">
    <property type="term" value="F:DNA-binding transcription factor activity, RNA polymerase II-specific"/>
    <property type="evidence" value="ECO:0007669"/>
    <property type="project" value="TreeGrafter"/>
</dbReference>
<evidence type="ECO:0000256" key="8">
    <source>
        <dbReference type="PROSITE-ProRule" id="PRU00042"/>
    </source>
</evidence>
<evidence type="ECO:0000256" key="7">
    <source>
        <dbReference type="ARBA" id="ARBA00023242"/>
    </source>
</evidence>
<evidence type="ECO:0000256" key="9">
    <source>
        <dbReference type="SAM" id="MobiDB-lite"/>
    </source>
</evidence>
<dbReference type="FunFam" id="3.30.160.60:FF:000013">
    <property type="entry name" value="Putative zinc finger E-box-binding homeobox 2"/>
    <property type="match status" value="1"/>
</dbReference>
<sequence>MLEESMVLHCAHCALSFSGQSAVAALRDHLMCAHPTGGQVDSDKAPPPLLSSSSPPPPSTPPFVCPKCNAGFSKREHLEKHDQLLHAATSPAEQPCQHNSFPASPTTFSAALRKFKCPEASCGKAFKFKHHLKEHIRIHSGEKPFECPHCFKRFSHSGSYSSHMTSKKCLIVNLKVGPAPPRKAHQAGL</sequence>
<dbReference type="Gene3D" id="3.30.160.60">
    <property type="entry name" value="Classic Zinc Finger"/>
    <property type="match status" value="3"/>
</dbReference>
<evidence type="ECO:0000313" key="11">
    <source>
        <dbReference type="EMBL" id="KAH9367384.1"/>
    </source>
</evidence>
<dbReference type="Proteomes" id="UP000821853">
    <property type="component" value="Chromosome 2"/>
</dbReference>
<dbReference type="GO" id="GO:0005634">
    <property type="term" value="C:nucleus"/>
    <property type="evidence" value="ECO:0007669"/>
    <property type="project" value="UniProtKB-SubCell"/>
</dbReference>
<proteinExistence type="predicted"/>
<reference evidence="11 12" key="1">
    <citation type="journal article" date="2020" name="Cell">
        <title>Large-Scale Comparative Analyses of Tick Genomes Elucidate Their Genetic Diversity and Vector Capacities.</title>
        <authorList>
            <consortium name="Tick Genome and Microbiome Consortium (TIGMIC)"/>
            <person name="Jia N."/>
            <person name="Wang J."/>
            <person name="Shi W."/>
            <person name="Du L."/>
            <person name="Sun Y."/>
            <person name="Zhan W."/>
            <person name="Jiang J.F."/>
            <person name="Wang Q."/>
            <person name="Zhang B."/>
            <person name="Ji P."/>
            <person name="Bell-Sakyi L."/>
            <person name="Cui X.M."/>
            <person name="Yuan T.T."/>
            <person name="Jiang B.G."/>
            <person name="Yang W.F."/>
            <person name="Lam T.T."/>
            <person name="Chang Q.C."/>
            <person name="Ding S.J."/>
            <person name="Wang X.J."/>
            <person name="Zhu J.G."/>
            <person name="Ruan X.D."/>
            <person name="Zhao L."/>
            <person name="Wei J.T."/>
            <person name="Ye R.Z."/>
            <person name="Que T.C."/>
            <person name="Du C.H."/>
            <person name="Zhou Y.H."/>
            <person name="Cheng J.X."/>
            <person name="Dai P.F."/>
            <person name="Guo W.B."/>
            <person name="Han X.H."/>
            <person name="Huang E.J."/>
            <person name="Li L.F."/>
            <person name="Wei W."/>
            <person name="Gao Y.C."/>
            <person name="Liu J.Z."/>
            <person name="Shao H.Z."/>
            <person name="Wang X."/>
            <person name="Wang C.C."/>
            <person name="Yang T.C."/>
            <person name="Huo Q.B."/>
            <person name="Li W."/>
            <person name="Chen H.Y."/>
            <person name="Chen S.E."/>
            <person name="Zhou L.G."/>
            <person name="Ni X.B."/>
            <person name="Tian J.H."/>
            <person name="Sheng Y."/>
            <person name="Liu T."/>
            <person name="Pan Y.S."/>
            <person name="Xia L.Y."/>
            <person name="Li J."/>
            <person name="Zhao F."/>
            <person name="Cao W.C."/>
        </authorList>
    </citation>
    <scope>NUCLEOTIDE SEQUENCE [LARGE SCALE GENOMIC DNA]</scope>
    <source>
        <strain evidence="11">HaeL-2018</strain>
    </source>
</reference>
<evidence type="ECO:0000256" key="1">
    <source>
        <dbReference type="ARBA" id="ARBA00004123"/>
    </source>
</evidence>
<dbReference type="InterPro" id="IPR036236">
    <property type="entry name" value="Znf_C2H2_sf"/>
</dbReference>
<keyword evidence="3" id="KW-0677">Repeat</keyword>
<dbReference type="SMART" id="SM00355">
    <property type="entry name" value="ZnF_C2H2"/>
    <property type="match status" value="4"/>
</dbReference>
<dbReference type="EMBL" id="JABSTR010000004">
    <property type="protein sequence ID" value="KAH9367384.1"/>
    <property type="molecule type" value="Genomic_DNA"/>
</dbReference>
<evidence type="ECO:0000256" key="6">
    <source>
        <dbReference type="ARBA" id="ARBA00023125"/>
    </source>
</evidence>
<dbReference type="PANTHER" id="PTHR24391:SF27">
    <property type="entry name" value="ZINC FINGER PROTEIN 1"/>
    <property type="match status" value="1"/>
</dbReference>
<name>A0A9J6FYB7_HAELO</name>
<evidence type="ECO:0000313" key="12">
    <source>
        <dbReference type="Proteomes" id="UP000821853"/>
    </source>
</evidence>
<dbReference type="PANTHER" id="PTHR24391">
    <property type="entry name" value="HISTONE H4 TRANSCRIPTION FACTOR-RELATED"/>
    <property type="match status" value="1"/>
</dbReference>
<keyword evidence="4 8" id="KW-0863">Zinc-finger</keyword>
<dbReference type="InterPro" id="IPR013087">
    <property type="entry name" value="Znf_C2H2_type"/>
</dbReference>
<evidence type="ECO:0000259" key="10">
    <source>
        <dbReference type="PROSITE" id="PS50157"/>
    </source>
</evidence>
<comment type="caution">
    <text evidence="11">The sequence shown here is derived from an EMBL/GenBank/DDBJ whole genome shotgun (WGS) entry which is preliminary data.</text>
</comment>
<dbReference type="InterPro" id="IPR051574">
    <property type="entry name" value="ZnF_E-box_Homeobox"/>
</dbReference>
<feature type="region of interest" description="Disordered" evidence="9">
    <location>
        <begin position="37"/>
        <end position="62"/>
    </location>
</feature>
<dbReference type="FunFam" id="3.30.160.60:FF:000072">
    <property type="entry name" value="zinc finger protein 143 isoform X1"/>
    <property type="match status" value="1"/>
</dbReference>
<feature type="compositionally biased region" description="Pro residues" evidence="9">
    <location>
        <begin position="45"/>
        <end position="62"/>
    </location>
</feature>
<keyword evidence="2" id="KW-0479">Metal-binding</keyword>
<keyword evidence="5" id="KW-0862">Zinc</keyword>
<protein>
    <recommendedName>
        <fullName evidence="10">C2H2-type domain-containing protein</fullName>
    </recommendedName>
</protein>
<feature type="domain" description="C2H2-type" evidence="10">
    <location>
        <begin position="63"/>
        <end position="91"/>
    </location>
</feature>
<dbReference type="GO" id="GO:0045892">
    <property type="term" value="P:negative regulation of DNA-templated transcription"/>
    <property type="evidence" value="ECO:0007669"/>
    <property type="project" value="UniProtKB-ARBA"/>
</dbReference>
<evidence type="ECO:0000256" key="5">
    <source>
        <dbReference type="ARBA" id="ARBA00022833"/>
    </source>
</evidence>
<keyword evidence="7" id="KW-0539">Nucleus</keyword>
<gene>
    <name evidence="11" type="ORF">HPB48_010179</name>
</gene>
<evidence type="ECO:0000256" key="4">
    <source>
        <dbReference type="ARBA" id="ARBA00022771"/>
    </source>
</evidence>
<dbReference type="VEuPathDB" id="VectorBase:HLOH_048275"/>
<dbReference type="Pfam" id="PF00096">
    <property type="entry name" value="zf-C2H2"/>
    <property type="match status" value="3"/>
</dbReference>
<dbReference type="PROSITE" id="PS50157">
    <property type="entry name" value="ZINC_FINGER_C2H2_2"/>
    <property type="match status" value="2"/>
</dbReference>
<dbReference type="OMA" id="CAHTSKK"/>